<evidence type="ECO:0000313" key="1">
    <source>
        <dbReference type="EMBL" id="THC94143.1"/>
    </source>
</evidence>
<keyword evidence="2" id="KW-1185">Reference proteome</keyword>
<name>A0A4S3JFN1_9EURO</name>
<dbReference type="STRING" id="1220188.A0A4S3JFN1"/>
<organism evidence="1 2">
    <name type="scientific">Aspergillus tanneri</name>
    <dbReference type="NCBI Taxonomy" id="1220188"/>
    <lineage>
        <taxon>Eukaryota</taxon>
        <taxon>Fungi</taxon>
        <taxon>Dikarya</taxon>
        <taxon>Ascomycota</taxon>
        <taxon>Pezizomycotina</taxon>
        <taxon>Eurotiomycetes</taxon>
        <taxon>Eurotiomycetidae</taxon>
        <taxon>Eurotiales</taxon>
        <taxon>Aspergillaceae</taxon>
        <taxon>Aspergillus</taxon>
        <taxon>Aspergillus subgen. Circumdati</taxon>
    </lineage>
</organism>
<evidence type="ECO:0000313" key="2">
    <source>
        <dbReference type="Proteomes" id="UP000308092"/>
    </source>
</evidence>
<dbReference type="EMBL" id="SOSA01000224">
    <property type="protein sequence ID" value="THC94143.1"/>
    <property type="molecule type" value="Genomic_DNA"/>
</dbReference>
<reference evidence="1 2" key="1">
    <citation type="submission" date="2019-03" db="EMBL/GenBank/DDBJ databases">
        <title>The genome sequence of a newly discovered highly antifungal drug resistant Aspergillus species, Aspergillus tanneri NIH 1004.</title>
        <authorList>
            <person name="Mounaud S."/>
            <person name="Singh I."/>
            <person name="Joardar V."/>
            <person name="Pakala S."/>
            <person name="Pakala S."/>
            <person name="Venepally P."/>
            <person name="Hoover J."/>
            <person name="Nierman W."/>
            <person name="Chung J."/>
            <person name="Losada L."/>
        </authorList>
    </citation>
    <scope>NUCLEOTIDE SEQUENCE [LARGE SCALE GENOMIC DNA]</scope>
    <source>
        <strain evidence="1 2">NIH1004</strain>
    </source>
</reference>
<gene>
    <name evidence="1" type="ORF">EYZ11_006392</name>
</gene>
<dbReference type="AlphaFoldDB" id="A0A4S3JFN1"/>
<accession>A0A4S3JFN1</accession>
<comment type="caution">
    <text evidence="1">The sequence shown here is derived from an EMBL/GenBank/DDBJ whole genome shotgun (WGS) entry which is preliminary data.</text>
</comment>
<proteinExistence type="predicted"/>
<dbReference type="Proteomes" id="UP000308092">
    <property type="component" value="Unassembled WGS sequence"/>
</dbReference>
<sequence length="82" mass="9152">MAPPREEPLAYVPTEIPWQPISKLEIYRSLKAAKSSTAPSEDGLPTLIWKHLWKRLGDIITRIFASSIDLGYHPKRGGLPGS</sequence>
<dbReference type="VEuPathDB" id="FungiDB:EYZ11_006392"/>
<protein>
    <recommendedName>
        <fullName evidence="3">Reverse transcriptase domain-containing protein</fullName>
    </recommendedName>
</protein>
<evidence type="ECO:0008006" key="3">
    <source>
        <dbReference type="Google" id="ProtNLM"/>
    </source>
</evidence>